<proteinExistence type="predicted"/>
<evidence type="ECO:0000313" key="1">
    <source>
        <dbReference type="EMBL" id="GJD44080.1"/>
    </source>
</evidence>
<comment type="caution">
    <text evidence="1">The sequence shown here is derived from an EMBL/GenBank/DDBJ whole genome shotgun (WGS) entry which is preliminary data.</text>
</comment>
<accession>A0ABQ4QGV7</accession>
<organism evidence="1 2">
    <name type="scientific">Methylobacterium cerastii</name>
    <dbReference type="NCBI Taxonomy" id="932741"/>
    <lineage>
        <taxon>Bacteria</taxon>
        <taxon>Pseudomonadati</taxon>
        <taxon>Pseudomonadota</taxon>
        <taxon>Alphaproteobacteria</taxon>
        <taxon>Hyphomicrobiales</taxon>
        <taxon>Methylobacteriaceae</taxon>
        <taxon>Methylobacterium</taxon>
    </lineage>
</organism>
<sequence length="109" mass="11281">MAGTSIGAREAMTRKTTTKAVRAALATGLLLGSTGAVFAWGGGGGGSDSGSGLSPYAALNGNDRSAGVNSGNYRAPELDPYLGAYGDGYARPVQDRYRPVRRPYYGRPY</sequence>
<reference evidence="1 2" key="1">
    <citation type="journal article" date="2021" name="Front. Microbiol.">
        <title>Comprehensive Comparative Genomics and Phenotyping of Methylobacterium Species.</title>
        <authorList>
            <person name="Alessa O."/>
            <person name="Ogura Y."/>
            <person name="Fujitani Y."/>
            <person name="Takami H."/>
            <person name="Hayashi T."/>
            <person name="Sahin N."/>
            <person name="Tani A."/>
        </authorList>
    </citation>
    <scope>NUCLEOTIDE SEQUENCE [LARGE SCALE GENOMIC DNA]</scope>
    <source>
        <strain evidence="1 2">DSM 23679</strain>
    </source>
</reference>
<name>A0ABQ4QGV7_9HYPH</name>
<gene>
    <name evidence="1" type="ORF">AFCDBAGC_1942</name>
</gene>
<keyword evidence="2" id="KW-1185">Reference proteome</keyword>
<protein>
    <submittedName>
        <fullName evidence="1">Uncharacterized protein</fullName>
    </submittedName>
</protein>
<dbReference type="EMBL" id="BPQG01000028">
    <property type="protein sequence ID" value="GJD44080.1"/>
    <property type="molecule type" value="Genomic_DNA"/>
</dbReference>
<evidence type="ECO:0000313" key="2">
    <source>
        <dbReference type="Proteomes" id="UP001055117"/>
    </source>
</evidence>
<dbReference type="Proteomes" id="UP001055117">
    <property type="component" value="Unassembled WGS sequence"/>
</dbReference>